<dbReference type="AlphaFoldDB" id="A0AAD1RS52"/>
<keyword evidence="2" id="KW-1185">Reference proteome</keyword>
<gene>
    <name evidence="1" type="ORF">PECUL_23A028133</name>
</gene>
<evidence type="ECO:0000313" key="2">
    <source>
        <dbReference type="Proteomes" id="UP001295444"/>
    </source>
</evidence>
<sequence length="71" mass="7586">SLSLNPVLGRHDYQCCARTADLMVSHSICYSGTVGGRGEGERDSYLQRSGPAMSGNIAFCYVRSSAILDLA</sequence>
<accession>A0AAD1RS52</accession>
<protein>
    <submittedName>
        <fullName evidence="1">Uncharacterized protein</fullName>
    </submittedName>
</protein>
<reference evidence="1" key="1">
    <citation type="submission" date="2022-03" db="EMBL/GenBank/DDBJ databases">
        <authorList>
            <person name="Alioto T."/>
            <person name="Alioto T."/>
            <person name="Gomez Garrido J."/>
        </authorList>
    </citation>
    <scope>NUCLEOTIDE SEQUENCE</scope>
</reference>
<organism evidence="1 2">
    <name type="scientific">Pelobates cultripes</name>
    <name type="common">Western spadefoot toad</name>
    <dbReference type="NCBI Taxonomy" id="61616"/>
    <lineage>
        <taxon>Eukaryota</taxon>
        <taxon>Metazoa</taxon>
        <taxon>Chordata</taxon>
        <taxon>Craniata</taxon>
        <taxon>Vertebrata</taxon>
        <taxon>Euteleostomi</taxon>
        <taxon>Amphibia</taxon>
        <taxon>Batrachia</taxon>
        <taxon>Anura</taxon>
        <taxon>Pelobatoidea</taxon>
        <taxon>Pelobatidae</taxon>
        <taxon>Pelobates</taxon>
    </lineage>
</organism>
<proteinExistence type="predicted"/>
<name>A0AAD1RS52_PELCU</name>
<evidence type="ECO:0000313" key="1">
    <source>
        <dbReference type="EMBL" id="CAH2276765.1"/>
    </source>
</evidence>
<feature type="non-terminal residue" evidence="1">
    <location>
        <position position="1"/>
    </location>
</feature>
<feature type="non-terminal residue" evidence="1">
    <location>
        <position position="71"/>
    </location>
</feature>
<dbReference type="Proteomes" id="UP001295444">
    <property type="component" value="Chromosome 03"/>
</dbReference>
<dbReference type="EMBL" id="OW240914">
    <property type="protein sequence ID" value="CAH2276765.1"/>
    <property type="molecule type" value="Genomic_DNA"/>
</dbReference>